<gene>
    <name evidence="1" type="ORF">vBAcoSR7M_24</name>
</gene>
<dbReference type="EMBL" id="MT345684">
    <property type="protein sequence ID" value="QJI53346.1"/>
    <property type="molecule type" value="Genomic_DNA"/>
</dbReference>
<dbReference type="Proteomes" id="UP000503037">
    <property type="component" value="Segment"/>
</dbReference>
<name>A0A6M3YTD8_9CAUD</name>
<protein>
    <submittedName>
        <fullName evidence="1">Minor head protein</fullName>
    </submittedName>
</protein>
<evidence type="ECO:0000313" key="1">
    <source>
        <dbReference type="EMBL" id="QJI53346.1"/>
    </source>
</evidence>
<sequence length="637" mass="71442">MPNIVLDVDEENVPQWLKDEIQNSMVPMVKTLHPTIVEAGLPTDVPDNVLQLLREDALDNGQWNISVYAYQNQYTIEINGKGFALQRTIDPNTGVMEHNFFEINHKLQGKGLSQQVMELSDKLVTAGGLKRIKLDANLDVGGYAWLRKGFWPEDGLEDLSYSAMSRGKHDDLLYEFRQRISKMSEAQAKKFLLTDEFRKYKPLFLGSFWTGTLDTNDPLARAAMRYGAEAVQKSLPTNLALTANQKIFDKYVKHQIDIFKYAHGLTIESAKKLASSESALRAVLYDYIDAAPSRQLTGAAGREWQRKFEIALRETRSPAWAEVGTMLSDDFKEFAIAEAASAATVIQGSVPVILGLTLPPAGQLISVVNSQPFQGRTLKQWLERTEEADVQRMLASAKSGIINGRTPTDITRGIVGTVTRPRDSIARKAFNDVESVILTLTNGIQNEAKQALYQQNSDIIKYERYAVTLDSRTTVECAEAGSRHNKHGKGIYLIGEGPMPPLHFRCRSLRIPYFGPNDLVSRPFDPTTETQLLREYGESAKIGSVKNRSLLPRGHKTKYDEFARRRKRELIGQVPGDTTYEEWLKTQSIDLQNEVLGPVRASMFREGNLSLSKFVNVNGDTLTLDQLKQRGLEAPTT</sequence>
<accession>A0A6M3YTD8</accession>
<keyword evidence="2" id="KW-1185">Reference proteome</keyword>
<reference evidence="2" key="1">
    <citation type="submission" date="2020-04" db="EMBL/GenBank/DDBJ databases">
        <authorList>
            <person name="Ma R."/>
            <person name="Lai J."/>
            <person name="Yang Y."/>
            <person name="Jiao N."/>
            <person name="Zhang R."/>
        </authorList>
    </citation>
    <scope>NUCLEOTIDE SEQUENCE [LARGE SCALE GENOMIC DNA]</scope>
</reference>
<evidence type="ECO:0000313" key="2">
    <source>
        <dbReference type="Proteomes" id="UP000503037"/>
    </source>
</evidence>
<proteinExistence type="predicted"/>
<organism evidence="1 2">
    <name type="scientific">Alteromonas phage vB_AcoS-R7M</name>
    <dbReference type="NCBI Taxonomy" id="2729541"/>
    <lineage>
        <taxon>Viruses</taxon>
        <taxon>Duplodnaviria</taxon>
        <taxon>Heunggongvirae</taxon>
        <taxon>Uroviricota</taxon>
        <taxon>Caudoviricetes</taxon>
        <taxon>Queuovirinae</taxon>
        <taxon>Amoyvirus</taxon>
        <taxon>Amoyvirus R7M</taxon>
    </lineage>
</organism>